<sequence>MEQVISNISSAAKGASRSRLLLWGAGVALSLVVGALAHMAAARTVEADARERLGGVARSAQYSLTARVKSYTDVIRGVVALFHTSDAPVTRLQFHRYVDGLDIDVNFPAIEVLTYAAHVPEAELAGFVAQARADRSVDPAGQPGFALRPPGHRPAYTILTFIEPLEVLRDALGTDIGADPVAARALAHARDNGRPHAAGAPLQNPLPHTHVDLNMQLPIYHGGSVPRGLAARRSTYAGSVGVVISMPALVQGAIDEMALRQVRLAVYEDGAGGGGNAPLAIGAADRLLFSDGAGAPPAVAGRAAYLETVLPVDFNGSRWKARFRVKKSELYTTFDRAFPVASLVAGMAGTMLLYAFFFTLYWSRRGAMAQRALLDSVLDSLDAHVYMKDRERRYTYINAKSAAGMGLRADQVIGKFDREVLPDDLADAYWREDLRIFDSGQRSAAQSEFALPGCAPRQLWNVKVPVMQDGEVAAVIGLSTDVTELHALRARADAANLAKSNFLSNMSHEIRTPMNSIIGMSHLALKSATNPKQRDYLEKISHSSQHLLGIINDILDFSKIEAGKLELEVLDFDPRTLMQNIANQLGEAAAARRLTLEFQMADDLAHQFRGDPLRLEQVLLNFVSNAIKFSEDGAIVIGARPLTEAGGETMVRFDVRDCGIGMSAAEVGELFKSFHQADPSTTRKYGGTGLGLVISKQLAELMGGCVGVESAPGRGSTFWFTARLGKCVNFLPAGPDEVPQGVLEEIAGAYILLVEDNIFSQQVGQELLEELHATVVVANNGKEAIDMMLKERFDCVLMDVQMPVMDGFEATAAIRADPRLRDSLVIAMTANAGMADRARCLAAGMDEFVSKPIAPQVLFEVIARWLRKRPARNGRRRAVGAGDEAPTKTGAAPLVSSDAGLLDMEALAATFGRDPDKMRKYAFMFLDSARDGLAEISEAHARGDLVRLAELGHRTKSSARAVGAASFGQVSFELEQLRAGGTLEQAQAIIDQMYPLLERLRAHIALELTVPAAG</sequence>
<dbReference type="InterPro" id="IPR036097">
    <property type="entry name" value="HisK_dim/P_sf"/>
</dbReference>
<keyword evidence="14" id="KW-0843">Virulence</keyword>
<name>A0A2U2HE52_9BURK</name>
<dbReference type="Gene3D" id="3.30.565.10">
    <property type="entry name" value="Histidine kinase-like ATPase, C-terminal domain"/>
    <property type="match status" value="1"/>
</dbReference>
<keyword evidence="4" id="KW-1003">Cell membrane</keyword>
<feature type="transmembrane region" description="Helical" evidence="22">
    <location>
        <begin position="20"/>
        <end position="41"/>
    </location>
</feature>
<evidence type="ECO:0000256" key="20">
    <source>
        <dbReference type="PROSITE-ProRule" id="PRU00110"/>
    </source>
</evidence>
<feature type="modified residue" description="Phosphohistidine" evidence="20">
    <location>
        <position position="953"/>
    </location>
</feature>
<dbReference type="Pfam" id="PF00512">
    <property type="entry name" value="HisKA"/>
    <property type="match status" value="1"/>
</dbReference>
<dbReference type="Pfam" id="PF08448">
    <property type="entry name" value="PAS_4"/>
    <property type="match status" value="1"/>
</dbReference>
<dbReference type="InterPro" id="IPR003661">
    <property type="entry name" value="HisK_dim/P_dom"/>
</dbReference>
<dbReference type="InterPro" id="IPR005467">
    <property type="entry name" value="His_kinase_dom"/>
</dbReference>
<keyword evidence="9" id="KW-0547">Nucleotide-binding</keyword>
<evidence type="ECO:0000256" key="10">
    <source>
        <dbReference type="ARBA" id="ARBA00022777"/>
    </source>
</evidence>
<evidence type="ECO:0000256" key="5">
    <source>
        <dbReference type="ARBA" id="ARBA00022553"/>
    </source>
</evidence>
<evidence type="ECO:0000256" key="1">
    <source>
        <dbReference type="ARBA" id="ARBA00000085"/>
    </source>
</evidence>
<dbReference type="SUPFAM" id="SSF52172">
    <property type="entry name" value="CheY-like"/>
    <property type="match status" value="1"/>
</dbReference>
<evidence type="ECO:0000256" key="8">
    <source>
        <dbReference type="ARBA" id="ARBA00022729"/>
    </source>
</evidence>
<dbReference type="GO" id="GO:0000155">
    <property type="term" value="F:phosphorelay sensor kinase activity"/>
    <property type="evidence" value="ECO:0007669"/>
    <property type="project" value="InterPro"/>
</dbReference>
<dbReference type="Pfam" id="PF02518">
    <property type="entry name" value="HATPase_c"/>
    <property type="match status" value="1"/>
</dbReference>
<dbReference type="CDD" id="cd16922">
    <property type="entry name" value="HATPase_EvgS-ArcB-TorS-like"/>
    <property type="match status" value="1"/>
</dbReference>
<dbReference type="AlphaFoldDB" id="A0A2U2HE52"/>
<dbReference type="SMART" id="SM00388">
    <property type="entry name" value="HisKA"/>
    <property type="match status" value="1"/>
</dbReference>
<dbReference type="SUPFAM" id="SSF55874">
    <property type="entry name" value="ATPase domain of HSP90 chaperone/DNA topoisomerase II/histidine kinase"/>
    <property type="match status" value="1"/>
</dbReference>
<evidence type="ECO:0000256" key="6">
    <source>
        <dbReference type="ARBA" id="ARBA00022679"/>
    </source>
</evidence>
<evidence type="ECO:0000259" key="25">
    <source>
        <dbReference type="PROSITE" id="PS50112"/>
    </source>
</evidence>
<dbReference type="PANTHER" id="PTHR45339">
    <property type="entry name" value="HYBRID SIGNAL TRANSDUCTION HISTIDINE KINASE J"/>
    <property type="match status" value="1"/>
</dbReference>
<dbReference type="FunFam" id="1.10.287.130:FF:000002">
    <property type="entry name" value="Two-component osmosensing histidine kinase"/>
    <property type="match status" value="1"/>
</dbReference>
<comment type="caution">
    <text evidence="28">The sequence shown here is derived from an EMBL/GenBank/DDBJ whole genome shotgun (WGS) entry which is preliminary data.</text>
</comment>
<comment type="function">
    <text evidence="16">Member of the two-component regulatory system BvgS/BvgA. Phosphorylates BvgA via a four-step phosphorelay in response to environmental signals.</text>
</comment>
<evidence type="ECO:0000259" key="23">
    <source>
        <dbReference type="PROSITE" id="PS50109"/>
    </source>
</evidence>
<accession>A0A2U2HE52</accession>
<dbReference type="SUPFAM" id="SSF55785">
    <property type="entry name" value="PYP-like sensor domain (PAS domain)"/>
    <property type="match status" value="1"/>
</dbReference>
<dbReference type="InterPro" id="IPR011006">
    <property type="entry name" value="CheY-like_superfamily"/>
</dbReference>
<keyword evidence="12 22" id="KW-1133">Transmembrane helix</keyword>
<dbReference type="InterPro" id="IPR003594">
    <property type="entry name" value="HATPase_dom"/>
</dbReference>
<keyword evidence="5 21" id="KW-0597">Phosphoprotein</keyword>
<dbReference type="InterPro" id="IPR042240">
    <property type="entry name" value="CHASE_sf"/>
</dbReference>
<evidence type="ECO:0000256" key="21">
    <source>
        <dbReference type="PROSITE-ProRule" id="PRU00169"/>
    </source>
</evidence>
<keyword evidence="6" id="KW-0808">Transferase</keyword>
<evidence type="ECO:0000256" key="13">
    <source>
        <dbReference type="ARBA" id="ARBA00023012"/>
    </source>
</evidence>
<dbReference type="OrthoDB" id="5290456at2"/>
<feature type="domain" description="HPt" evidence="27">
    <location>
        <begin position="914"/>
        <end position="1007"/>
    </location>
</feature>
<evidence type="ECO:0000256" key="16">
    <source>
        <dbReference type="ARBA" id="ARBA00058004"/>
    </source>
</evidence>
<proteinExistence type="predicted"/>
<dbReference type="InterPro" id="IPR013656">
    <property type="entry name" value="PAS_4"/>
</dbReference>
<dbReference type="PROSITE" id="PS50894">
    <property type="entry name" value="HPT"/>
    <property type="match status" value="1"/>
</dbReference>
<evidence type="ECO:0000256" key="4">
    <source>
        <dbReference type="ARBA" id="ARBA00022475"/>
    </source>
</evidence>
<dbReference type="PROSITE" id="PS50109">
    <property type="entry name" value="HIS_KIN"/>
    <property type="match status" value="1"/>
</dbReference>
<dbReference type="SMART" id="SM00448">
    <property type="entry name" value="REC"/>
    <property type="match status" value="1"/>
</dbReference>
<dbReference type="Pfam" id="PF00072">
    <property type="entry name" value="Response_reg"/>
    <property type="match status" value="1"/>
</dbReference>
<keyword evidence="10" id="KW-0418">Kinase</keyword>
<dbReference type="CDD" id="cd00082">
    <property type="entry name" value="HisKA"/>
    <property type="match status" value="1"/>
</dbReference>
<evidence type="ECO:0000313" key="28">
    <source>
        <dbReference type="EMBL" id="PWF41602.1"/>
    </source>
</evidence>
<dbReference type="SUPFAM" id="SSF47384">
    <property type="entry name" value="Homodimeric domain of signal transducing histidine kinase"/>
    <property type="match status" value="1"/>
</dbReference>
<reference evidence="28 29" key="1">
    <citation type="submission" date="2018-04" db="EMBL/GenBank/DDBJ databases">
        <title>Massilia violaceinigra sp. nov., a novel purple-pigmented bacterium isolated from Tianshan glacier, Xinjiang, China.</title>
        <authorList>
            <person name="Wang H."/>
        </authorList>
    </citation>
    <scope>NUCLEOTIDE SEQUENCE [LARGE SCALE GENOMIC DNA]</scope>
    <source>
        <strain evidence="28 29">B448-2</strain>
    </source>
</reference>
<evidence type="ECO:0000256" key="15">
    <source>
        <dbReference type="ARBA" id="ARBA00023136"/>
    </source>
</evidence>
<dbReference type="PROSITE" id="PS50112">
    <property type="entry name" value="PAS"/>
    <property type="match status" value="1"/>
</dbReference>
<evidence type="ECO:0000259" key="26">
    <source>
        <dbReference type="PROSITE" id="PS50839"/>
    </source>
</evidence>
<dbReference type="InterPro" id="IPR036890">
    <property type="entry name" value="HATPase_C_sf"/>
</dbReference>
<comment type="subunit">
    <text evidence="17">At low DSF concentrations, interacts with RpfF.</text>
</comment>
<feature type="domain" description="Response regulatory" evidence="24">
    <location>
        <begin position="750"/>
        <end position="866"/>
    </location>
</feature>
<dbReference type="PRINTS" id="PR00344">
    <property type="entry name" value="BCTRLSENSOR"/>
</dbReference>
<feature type="domain" description="CHASE" evidence="26">
    <location>
        <begin position="154"/>
        <end position="258"/>
    </location>
</feature>
<dbReference type="InterPro" id="IPR000014">
    <property type="entry name" value="PAS"/>
</dbReference>
<dbReference type="PANTHER" id="PTHR45339:SF1">
    <property type="entry name" value="HYBRID SIGNAL TRANSDUCTION HISTIDINE KINASE J"/>
    <property type="match status" value="1"/>
</dbReference>
<dbReference type="InterPro" id="IPR035965">
    <property type="entry name" value="PAS-like_dom_sf"/>
</dbReference>
<dbReference type="PROSITE" id="PS50839">
    <property type="entry name" value="CHASE"/>
    <property type="match status" value="1"/>
</dbReference>
<dbReference type="InterPro" id="IPR006189">
    <property type="entry name" value="CHASE_dom"/>
</dbReference>
<comment type="catalytic activity">
    <reaction evidence="1">
        <text>ATP + protein L-histidine = ADP + protein N-phospho-L-histidine.</text>
        <dbReference type="EC" id="2.7.13.3"/>
    </reaction>
</comment>
<evidence type="ECO:0000256" key="11">
    <source>
        <dbReference type="ARBA" id="ARBA00022840"/>
    </source>
</evidence>
<dbReference type="Gene3D" id="3.30.450.20">
    <property type="entry name" value="PAS domain"/>
    <property type="match status" value="1"/>
</dbReference>
<feature type="modified residue" description="4-aspartylphosphate" evidence="21">
    <location>
        <position position="799"/>
    </location>
</feature>
<dbReference type="InterPro" id="IPR008207">
    <property type="entry name" value="Sig_transdc_His_kin_Hpt_dom"/>
</dbReference>
<evidence type="ECO:0000256" key="19">
    <source>
        <dbReference type="ARBA" id="ARBA00070152"/>
    </source>
</evidence>
<evidence type="ECO:0000256" key="2">
    <source>
        <dbReference type="ARBA" id="ARBA00004651"/>
    </source>
</evidence>
<gene>
    <name evidence="28" type="ORF">C7C56_024120</name>
</gene>
<dbReference type="Gene3D" id="3.30.450.350">
    <property type="entry name" value="CHASE domain"/>
    <property type="match status" value="1"/>
</dbReference>
<evidence type="ECO:0000259" key="27">
    <source>
        <dbReference type="PROSITE" id="PS50894"/>
    </source>
</evidence>
<evidence type="ECO:0000256" key="12">
    <source>
        <dbReference type="ARBA" id="ARBA00022989"/>
    </source>
</evidence>
<dbReference type="FunFam" id="3.30.565.10:FF:000010">
    <property type="entry name" value="Sensor histidine kinase RcsC"/>
    <property type="match status" value="1"/>
</dbReference>
<feature type="transmembrane region" description="Helical" evidence="22">
    <location>
        <begin position="337"/>
        <end position="362"/>
    </location>
</feature>
<dbReference type="CDD" id="cd17546">
    <property type="entry name" value="REC_hyHK_CKI1_RcsC-like"/>
    <property type="match status" value="1"/>
</dbReference>
<evidence type="ECO:0000313" key="29">
    <source>
        <dbReference type="Proteomes" id="UP000241421"/>
    </source>
</evidence>
<organism evidence="28 29">
    <name type="scientific">Massilia glaciei</name>
    <dbReference type="NCBI Taxonomy" id="1524097"/>
    <lineage>
        <taxon>Bacteria</taxon>
        <taxon>Pseudomonadati</taxon>
        <taxon>Pseudomonadota</taxon>
        <taxon>Betaproteobacteria</taxon>
        <taxon>Burkholderiales</taxon>
        <taxon>Oxalobacteraceae</taxon>
        <taxon>Telluria group</taxon>
        <taxon>Massilia</taxon>
    </lineage>
</organism>
<evidence type="ECO:0000256" key="22">
    <source>
        <dbReference type="SAM" id="Phobius"/>
    </source>
</evidence>
<dbReference type="Pfam" id="PF01627">
    <property type="entry name" value="Hpt"/>
    <property type="match status" value="1"/>
</dbReference>
<evidence type="ECO:0000256" key="18">
    <source>
        <dbReference type="ARBA" id="ARBA00068150"/>
    </source>
</evidence>
<dbReference type="GO" id="GO:0005524">
    <property type="term" value="F:ATP binding"/>
    <property type="evidence" value="ECO:0007669"/>
    <property type="project" value="UniProtKB-KW"/>
</dbReference>
<dbReference type="EMBL" id="PXWF02000310">
    <property type="protein sequence ID" value="PWF41602.1"/>
    <property type="molecule type" value="Genomic_DNA"/>
</dbReference>
<dbReference type="Proteomes" id="UP000241421">
    <property type="component" value="Unassembled WGS sequence"/>
</dbReference>
<comment type="subcellular location">
    <subcellularLocation>
        <location evidence="2">Cell membrane</location>
        <topology evidence="2">Multi-pass membrane protein</topology>
    </subcellularLocation>
</comment>
<protein>
    <recommendedName>
        <fullName evidence="18">Sensory/regulatory protein RpfC</fullName>
        <ecNumber evidence="3">2.7.13.3</ecNumber>
    </recommendedName>
    <alternativeName>
        <fullName evidence="19">Virulence sensor protein BvgS</fullName>
    </alternativeName>
</protein>
<keyword evidence="15 22" id="KW-0472">Membrane</keyword>
<dbReference type="Gene3D" id="3.40.50.2300">
    <property type="match status" value="1"/>
</dbReference>
<dbReference type="SMART" id="SM00387">
    <property type="entry name" value="HATPase_c"/>
    <property type="match status" value="1"/>
</dbReference>
<evidence type="ECO:0000256" key="14">
    <source>
        <dbReference type="ARBA" id="ARBA00023026"/>
    </source>
</evidence>
<feature type="domain" description="PAS" evidence="25">
    <location>
        <begin position="370"/>
        <end position="415"/>
    </location>
</feature>
<evidence type="ECO:0000256" key="17">
    <source>
        <dbReference type="ARBA" id="ARBA00064003"/>
    </source>
</evidence>
<dbReference type="Gene3D" id="1.10.287.130">
    <property type="match status" value="1"/>
</dbReference>
<keyword evidence="13" id="KW-0902">Two-component regulatory system</keyword>
<dbReference type="Gene3D" id="1.20.120.160">
    <property type="entry name" value="HPT domain"/>
    <property type="match status" value="1"/>
</dbReference>
<dbReference type="InterPro" id="IPR036641">
    <property type="entry name" value="HPT_dom_sf"/>
</dbReference>
<dbReference type="SUPFAM" id="SSF47226">
    <property type="entry name" value="Histidine-containing phosphotransfer domain, HPT domain"/>
    <property type="match status" value="1"/>
</dbReference>
<keyword evidence="29" id="KW-1185">Reference proteome</keyword>
<keyword evidence="7 22" id="KW-0812">Transmembrane</keyword>
<dbReference type="PROSITE" id="PS50110">
    <property type="entry name" value="RESPONSE_REGULATORY"/>
    <property type="match status" value="1"/>
</dbReference>
<keyword evidence="11" id="KW-0067">ATP-binding</keyword>
<dbReference type="Pfam" id="PF03924">
    <property type="entry name" value="CHASE"/>
    <property type="match status" value="1"/>
</dbReference>
<dbReference type="EC" id="2.7.13.3" evidence="3"/>
<evidence type="ECO:0000259" key="24">
    <source>
        <dbReference type="PROSITE" id="PS50110"/>
    </source>
</evidence>
<dbReference type="SMART" id="SM01079">
    <property type="entry name" value="CHASE"/>
    <property type="match status" value="1"/>
</dbReference>
<evidence type="ECO:0000256" key="7">
    <source>
        <dbReference type="ARBA" id="ARBA00022692"/>
    </source>
</evidence>
<feature type="domain" description="Histidine kinase" evidence="23">
    <location>
        <begin position="505"/>
        <end position="726"/>
    </location>
</feature>
<evidence type="ECO:0000256" key="3">
    <source>
        <dbReference type="ARBA" id="ARBA00012438"/>
    </source>
</evidence>
<evidence type="ECO:0000256" key="9">
    <source>
        <dbReference type="ARBA" id="ARBA00022741"/>
    </source>
</evidence>
<dbReference type="RefSeq" id="WP_106759976.1">
    <property type="nucleotide sequence ID" value="NZ_PXWF02000310.1"/>
</dbReference>
<dbReference type="InterPro" id="IPR001789">
    <property type="entry name" value="Sig_transdc_resp-reg_receiver"/>
</dbReference>
<dbReference type="InterPro" id="IPR004358">
    <property type="entry name" value="Sig_transdc_His_kin-like_C"/>
</dbReference>
<keyword evidence="8" id="KW-0732">Signal</keyword>
<dbReference type="GO" id="GO:0005886">
    <property type="term" value="C:plasma membrane"/>
    <property type="evidence" value="ECO:0007669"/>
    <property type="project" value="UniProtKB-SubCell"/>
</dbReference>